<reference evidence="1" key="1">
    <citation type="journal article" date="2020" name="Stud. Mycol.">
        <title>101 Dothideomycetes genomes: a test case for predicting lifestyles and emergence of pathogens.</title>
        <authorList>
            <person name="Haridas S."/>
            <person name="Albert R."/>
            <person name="Binder M."/>
            <person name="Bloem J."/>
            <person name="Labutti K."/>
            <person name="Salamov A."/>
            <person name="Andreopoulos B."/>
            <person name="Baker S."/>
            <person name="Barry K."/>
            <person name="Bills G."/>
            <person name="Bluhm B."/>
            <person name="Cannon C."/>
            <person name="Castanera R."/>
            <person name="Culley D."/>
            <person name="Daum C."/>
            <person name="Ezra D."/>
            <person name="Gonzalez J."/>
            <person name="Henrissat B."/>
            <person name="Kuo A."/>
            <person name="Liang C."/>
            <person name="Lipzen A."/>
            <person name="Lutzoni F."/>
            <person name="Magnuson J."/>
            <person name="Mondo S."/>
            <person name="Nolan M."/>
            <person name="Ohm R."/>
            <person name="Pangilinan J."/>
            <person name="Park H.-J."/>
            <person name="Ramirez L."/>
            <person name="Alfaro M."/>
            <person name="Sun H."/>
            <person name="Tritt A."/>
            <person name="Yoshinaga Y."/>
            <person name="Zwiers L.-H."/>
            <person name="Turgeon B."/>
            <person name="Goodwin S."/>
            <person name="Spatafora J."/>
            <person name="Crous P."/>
            <person name="Grigoriev I."/>
        </authorList>
    </citation>
    <scope>NUCLEOTIDE SEQUENCE</scope>
    <source>
        <strain evidence="1">CBS 113818</strain>
    </source>
</reference>
<sequence>MRINCILRWIRRPGLLLKFVSLHTTVLLLFLCDTASLLPFSSVSVPGRLFLRTLHVPVPVLSNRLETHQIILFTWKRRMTLAVPTSLTFYQVVTKSNRASRAKTIAHDSPVYVFVFMVEV</sequence>
<evidence type="ECO:0000313" key="1">
    <source>
        <dbReference type="EMBL" id="KAF2825594.1"/>
    </source>
</evidence>
<proteinExistence type="predicted"/>
<dbReference type="EMBL" id="MU006227">
    <property type="protein sequence ID" value="KAF2825594.1"/>
    <property type="molecule type" value="Genomic_DNA"/>
</dbReference>
<keyword evidence="2" id="KW-1185">Reference proteome</keyword>
<protein>
    <submittedName>
        <fullName evidence="1">Uncharacterized protein</fullName>
    </submittedName>
</protein>
<dbReference type="AlphaFoldDB" id="A0A6A6ZYK3"/>
<name>A0A6A6ZYK3_9PLEO</name>
<accession>A0A6A6ZYK3</accession>
<evidence type="ECO:0000313" key="2">
    <source>
        <dbReference type="Proteomes" id="UP000799424"/>
    </source>
</evidence>
<dbReference type="Proteomes" id="UP000799424">
    <property type="component" value="Unassembled WGS sequence"/>
</dbReference>
<organism evidence="1 2">
    <name type="scientific">Ophiobolus disseminans</name>
    <dbReference type="NCBI Taxonomy" id="1469910"/>
    <lineage>
        <taxon>Eukaryota</taxon>
        <taxon>Fungi</taxon>
        <taxon>Dikarya</taxon>
        <taxon>Ascomycota</taxon>
        <taxon>Pezizomycotina</taxon>
        <taxon>Dothideomycetes</taxon>
        <taxon>Pleosporomycetidae</taxon>
        <taxon>Pleosporales</taxon>
        <taxon>Pleosporineae</taxon>
        <taxon>Phaeosphaeriaceae</taxon>
        <taxon>Ophiobolus</taxon>
    </lineage>
</organism>
<gene>
    <name evidence="1" type="ORF">CC86DRAFT_32956</name>
</gene>